<organism evidence="3 4">
    <name type="scientific">Pseudidiomarina homiensis</name>
    <dbReference type="NCBI Taxonomy" id="364198"/>
    <lineage>
        <taxon>Bacteria</taxon>
        <taxon>Pseudomonadati</taxon>
        <taxon>Pseudomonadota</taxon>
        <taxon>Gammaproteobacteria</taxon>
        <taxon>Alteromonadales</taxon>
        <taxon>Idiomarinaceae</taxon>
        <taxon>Pseudidiomarina</taxon>
    </lineage>
</organism>
<comment type="caution">
    <text evidence="3">The sequence shown here is derived from an EMBL/GenBank/DDBJ whole genome shotgun (WGS) entry which is preliminary data.</text>
</comment>
<feature type="region of interest" description="Disordered" evidence="1">
    <location>
        <begin position="71"/>
        <end position="106"/>
    </location>
</feature>
<evidence type="ECO:0000313" key="4">
    <source>
        <dbReference type="Proteomes" id="UP000287649"/>
    </source>
</evidence>
<evidence type="ECO:0000256" key="1">
    <source>
        <dbReference type="SAM" id="MobiDB-lite"/>
    </source>
</evidence>
<dbReference type="AlphaFoldDB" id="A0A432Y321"/>
<evidence type="ECO:0000256" key="2">
    <source>
        <dbReference type="SAM" id="Phobius"/>
    </source>
</evidence>
<dbReference type="RefSeq" id="WP_126769659.1">
    <property type="nucleotide sequence ID" value="NZ_PIPX01000001.1"/>
</dbReference>
<keyword evidence="2" id="KW-0472">Membrane</keyword>
<dbReference type="EMBL" id="PIPX01000001">
    <property type="protein sequence ID" value="RUO55354.1"/>
    <property type="molecule type" value="Genomic_DNA"/>
</dbReference>
<name>A0A432Y321_9GAMM</name>
<feature type="transmembrane region" description="Helical" evidence="2">
    <location>
        <begin position="6"/>
        <end position="21"/>
    </location>
</feature>
<sequence length="225" mass="25177">MTKLMHFIYWSVIIILAMLLWREHQDMPSSSGVTTIEKSAEINSAAREATQTEITSADVESNDSATATWVSADEANGVPPTAAADDGALADNDEQLPSAPEATNNDANEDANARMLAQLQRAQNYPQRLQREGVDQDWNYQVTSDVERVFADVTGLDKEHLGGVTCRMTLCEVLVSARTGSPIDTMMRLQKRLIEMPWYTEDYSTIFDATDSDGFYRIYLERERP</sequence>
<reference evidence="4" key="1">
    <citation type="journal article" date="2018" name="Front. Microbiol.">
        <title>Genome-Based Analysis Reveals the Taxonomy and Diversity of the Family Idiomarinaceae.</title>
        <authorList>
            <person name="Liu Y."/>
            <person name="Lai Q."/>
            <person name="Shao Z."/>
        </authorList>
    </citation>
    <scope>NUCLEOTIDE SEQUENCE [LARGE SCALE GENOMIC DNA]</scope>
    <source>
        <strain evidence="4">PO-M2</strain>
    </source>
</reference>
<gene>
    <name evidence="3" type="ORF">CWI70_00775</name>
</gene>
<evidence type="ECO:0000313" key="3">
    <source>
        <dbReference type="EMBL" id="RUO55354.1"/>
    </source>
</evidence>
<keyword evidence="2" id="KW-0812">Transmembrane</keyword>
<proteinExistence type="predicted"/>
<dbReference type="OrthoDB" id="6238433at2"/>
<keyword evidence="4" id="KW-1185">Reference proteome</keyword>
<keyword evidence="2" id="KW-1133">Transmembrane helix</keyword>
<accession>A0A432Y321</accession>
<dbReference type="Proteomes" id="UP000287649">
    <property type="component" value="Unassembled WGS sequence"/>
</dbReference>
<protein>
    <submittedName>
        <fullName evidence="3">Uncharacterized protein</fullName>
    </submittedName>
</protein>